<reference evidence="1 2" key="1">
    <citation type="submission" date="2014-04" db="EMBL/GenBank/DDBJ databases">
        <authorList>
            <consortium name="DOE Joint Genome Institute"/>
            <person name="Kuo A."/>
            <person name="Zuccaro A."/>
            <person name="Kohler A."/>
            <person name="Nagy L.G."/>
            <person name="Floudas D."/>
            <person name="Copeland A."/>
            <person name="Barry K.W."/>
            <person name="Cichocki N."/>
            <person name="Veneault-Fourrey C."/>
            <person name="LaButti K."/>
            <person name="Lindquist E.A."/>
            <person name="Lipzen A."/>
            <person name="Lundell T."/>
            <person name="Morin E."/>
            <person name="Murat C."/>
            <person name="Sun H."/>
            <person name="Tunlid A."/>
            <person name="Henrissat B."/>
            <person name="Grigoriev I.V."/>
            <person name="Hibbett D.S."/>
            <person name="Martin F."/>
            <person name="Nordberg H.P."/>
            <person name="Cantor M.N."/>
            <person name="Hua S.X."/>
        </authorList>
    </citation>
    <scope>NUCLEOTIDE SEQUENCE [LARGE SCALE GENOMIC DNA]</scope>
    <source>
        <strain evidence="1 2">MAFF 305830</strain>
    </source>
</reference>
<evidence type="ECO:0000313" key="1">
    <source>
        <dbReference type="EMBL" id="KIM26230.1"/>
    </source>
</evidence>
<name>A0A0C3ANS8_SERVB</name>
<dbReference type="HOGENOM" id="CLU_2062905_0_0_1"/>
<dbReference type="AlphaFoldDB" id="A0A0C3ANS8"/>
<reference evidence="2" key="2">
    <citation type="submission" date="2015-01" db="EMBL/GenBank/DDBJ databases">
        <title>Evolutionary Origins and Diversification of the Mycorrhizal Mutualists.</title>
        <authorList>
            <consortium name="DOE Joint Genome Institute"/>
            <consortium name="Mycorrhizal Genomics Consortium"/>
            <person name="Kohler A."/>
            <person name="Kuo A."/>
            <person name="Nagy L.G."/>
            <person name="Floudas D."/>
            <person name="Copeland A."/>
            <person name="Barry K.W."/>
            <person name="Cichocki N."/>
            <person name="Veneault-Fourrey C."/>
            <person name="LaButti K."/>
            <person name="Lindquist E.A."/>
            <person name="Lipzen A."/>
            <person name="Lundell T."/>
            <person name="Morin E."/>
            <person name="Murat C."/>
            <person name="Riley R."/>
            <person name="Ohm R."/>
            <person name="Sun H."/>
            <person name="Tunlid A."/>
            <person name="Henrissat B."/>
            <person name="Grigoriev I.V."/>
            <person name="Hibbett D.S."/>
            <person name="Martin F."/>
        </authorList>
    </citation>
    <scope>NUCLEOTIDE SEQUENCE [LARGE SCALE GENOMIC DNA]</scope>
    <source>
        <strain evidence="2">MAFF 305830</strain>
    </source>
</reference>
<keyword evidence="2" id="KW-1185">Reference proteome</keyword>
<organism evidence="1 2">
    <name type="scientific">Serendipita vermifera MAFF 305830</name>
    <dbReference type="NCBI Taxonomy" id="933852"/>
    <lineage>
        <taxon>Eukaryota</taxon>
        <taxon>Fungi</taxon>
        <taxon>Dikarya</taxon>
        <taxon>Basidiomycota</taxon>
        <taxon>Agaricomycotina</taxon>
        <taxon>Agaricomycetes</taxon>
        <taxon>Sebacinales</taxon>
        <taxon>Serendipitaceae</taxon>
        <taxon>Serendipita</taxon>
    </lineage>
</organism>
<proteinExistence type="predicted"/>
<sequence>MERDSMPRDAVRPRPKRLLRSLLIFVFPIKAAFEPPTSGGRTRGHYTDELPAEFNKTLPTSAIRVNSGIKGAGLCSDNDQPLGLEIKGADPDSIWVWRSKALTLNNDQISGAAAIHCRR</sequence>
<evidence type="ECO:0000313" key="2">
    <source>
        <dbReference type="Proteomes" id="UP000054097"/>
    </source>
</evidence>
<dbReference type="Proteomes" id="UP000054097">
    <property type="component" value="Unassembled WGS sequence"/>
</dbReference>
<gene>
    <name evidence="1" type="ORF">M408DRAFT_194127</name>
</gene>
<accession>A0A0C3ANS8</accession>
<dbReference type="EMBL" id="KN824307">
    <property type="protein sequence ID" value="KIM26230.1"/>
    <property type="molecule type" value="Genomic_DNA"/>
</dbReference>
<protein>
    <submittedName>
        <fullName evidence="1">Uncharacterized protein</fullName>
    </submittedName>
</protein>